<feature type="compositionally biased region" description="Pro residues" evidence="1">
    <location>
        <begin position="160"/>
        <end position="169"/>
    </location>
</feature>
<feature type="region of interest" description="Disordered" evidence="1">
    <location>
        <begin position="126"/>
        <end position="236"/>
    </location>
</feature>
<feature type="compositionally biased region" description="Basic and acidic residues" evidence="1">
    <location>
        <begin position="1"/>
        <end position="20"/>
    </location>
</feature>
<feature type="region of interest" description="Disordered" evidence="1">
    <location>
        <begin position="1"/>
        <end position="22"/>
    </location>
</feature>
<proteinExistence type="predicted"/>
<dbReference type="RefSeq" id="WP_007704712.1">
    <property type="nucleotide sequence ID" value="NZ_AOIQ01000024.1"/>
</dbReference>
<organism evidence="2 3">
    <name type="scientific">Halovivax asiaticus JCM 14624</name>
    <dbReference type="NCBI Taxonomy" id="1227490"/>
    <lineage>
        <taxon>Archaea</taxon>
        <taxon>Methanobacteriati</taxon>
        <taxon>Methanobacteriota</taxon>
        <taxon>Stenosarchaea group</taxon>
        <taxon>Halobacteria</taxon>
        <taxon>Halobacteriales</taxon>
        <taxon>Natrialbaceae</taxon>
        <taxon>Halovivax</taxon>
    </lineage>
</organism>
<dbReference type="Gene3D" id="1.20.58.1030">
    <property type="match status" value="1"/>
</dbReference>
<name>M0BBP1_9EURY</name>
<evidence type="ECO:0000256" key="1">
    <source>
        <dbReference type="SAM" id="MobiDB-lite"/>
    </source>
</evidence>
<evidence type="ECO:0000313" key="3">
    <source>
        <dbReference type="Proteomes" id="UP000011560"/>
    </source>
</evidence>
<sequence length="285" mass="30286">MNLEELRSVRNTERQKDSLQELRPSFYQEVGEYIEALEHERDQVAAEHENPFAAPEVTRLTDEIETSKDVAEAIYERRMGKLVKQASLAAAGMTADSDGLTSEEATLFDDLVDRIETNKEEILSVLEGAETTVADNPAIDAGERDTASQAEPTKSDPDSANPPVPPADEPPADSGPNDGAADDAFDAAEAMGAASPSTESTPAEPSDRSTDEASDDSDADASAPSPPATDKDSAVDRVTVQITADVGSILGVDDREYTLASDDVVTLPEANADPLIERDAAKPLE</sequence>
<dbReference type="EMBL" id="AOIQ01000024">
    <property type="protein sequence ID" value="ELZ07049.1"/>
    <property type="molecule type" value="Genomic_DNA"/>
</dbReference>
<accession>M0BBP1</accession>
<dbReference type="CDD" id="cd11714">
    <property type="entry name" value="GINS_A_archaea"/>
    <property type="match status" value="1"/>
</dbReference>
<feature type="compositionally biased region" description="Low complexity" evidence="1">
    <location>
        <begin position="187"/>
        <end position="204"/>
    </location>
</feature>
<gene>
    <name evidence="2" type="ORF">C479_15627</name>
</gene>
<dbReference type="OrthoDB" id="157576at2157"/>
<comment type="caution">
    <text evidence="2">The sequence shown here is derived from an EMBL/GenBank/DDBJ whole genome shotgun (WGS) entry which is preliminary data.</text>
</comment>
<dbReference type="Proteomes" id="UP000011560">
    <property type="component" value="Unassembled WGS sequence"/>
</dbReference>
<dbReference type="PATRIC" id="fig|1227490.4.peg.3167"/>
<evidence type="ECO:0000313" key="2">
    <source>
        <dbReference type="EMBL" id="ELZ07049.1"/>
    </source>
</evidence>
<protein>
    <recommendedName>
        <fullName evidence="4">GINS subunit domain-containing protein</fullName>
    </recommendedName>
</protein>
<dbReference type="STRING" id="1227490.C479_15627"/>
<dbReference type="Gene3D" id="3.40.5.50">
    <property type="match status" value="1"/>
</dbReference>
<dbReference type="AlphaFoldDB" id="M0BBP1"/>
<reference evidence="2 3" key="1">
    <citation type="journal article" date="2014" name="PLoS Genet.">
        <title>Phylogenetically driven sequencing of extremely halophilic archaea reveals strategies for static and dynamic osmo-response.</title>
        <authorList>
            <person name="Becker E.A."/>
            <person name="Seitzer P.M."/>
            <person name="Tritt A."/>
            <person name="Larsen D."/>
            <person name="Krusor M."/>
            <person name="Yao A.I."/>
            <person name="Wu D."/>
            <person name="Madern D."/>
            <person name="Eisen J.A."/>
            <person name="Darling A.E."/>
            <person name="Facciotti M.T."/>
        </authorList>
    </citation>
    <scope>NUCLEOTIDE SEQUENCE [LARGE SCALE GENOMIC DNA]</scope>
    <source>
        <strain evidence="2 3">JCM 14624</strain>
    </source>
</reference>
<keyword evidence="3" id="KW-1185">Reference proteome</keyword>
<evidence type="ECO:0008006" key="4">
    <source>
        <dbReference type="Google" id="ProtNLM"/>
    </source>
</evidence>